<dbReference type="EnsemblProtists" id="EOD39974">
    <property type="protein sequence ID" value="EOD39974"/>
    <property type="gene ID" value="EMIHUDRAFT_439779"/>
</dbReference>
<keyword evidence="3" id="KW-1185">Reference proteome</keyword>
<protein>
    <submittedName>
        <fullName evidence="2">Uncharacterized protein</fullName>
    </submittedName>
</protein>
<keyword evidence="1" id="KW-1133">Transmembrane helix</keyword>
<feature type="transmembrane region" description="Helical" evidence="1">
    <location>
        <begin position="60"/>
        <end position="81"/>
    </location>
</feature>
<dbReference type="PaxDb" id="2903-EOD15570"/>
<dbReference type="HOGENOM" id="CLU_1630099_0_0_1"/>
<reference evidence="3" key="1">
    <citation type="journal article" date="2013" name="Nature">
        <title>Pan genome of the phytoplankton Emiliania underpins its global distribution.</title>
        <authorList>
            <person name="Read B.A."/>
            <person name="Kegel J."/>
            <person name="Klute M.J."/>
            <person name="Kuo A."/>
            <person name="Lefebvre S.C."/>
            <person name="Maumus F."/>
            <person name="Mayer C."/>
            <person name="Miller J."/>
            <person name="Monier A."/>
            <person name="Salamov A."/>
            <person name="Young J."/>
            <person name="Aguilar M."/>
            <person name="Claverie J.M."/>
            <person name="Frickenhaus S."/>
            <person name="Gonzalez K."/>
            <person name="Herman E.K."/>
            <person name="Lin Y.C."/>
            <person name="Napier J."/>
            <person name="Ogata H."/>
            <person name="Sarno A.F."/>
            <person name="Shmutz J."/>
            <person name="Schroeder D."/>
            <person name="de Vargas C."/>
            <person name="Verret F."/>
            <person name="von Dassow P."/>
            <person name="Valentin K."/>
            <person name="Van de Peer Y."/>
            <person name="Wheeler G."/>
            <person name="Dacks J.B."/>
            <person name="Delwiche C.F."/>
            <person name="Dyhrman S.T."/>
            <person name="Glockner G."/>
            <person name="John U."/>
            <person name="Richards T."/>
            <person name="Worden A.Z."/>
            <person name="Zhang X."/>
            <person name="Grigoriev I.V."/>
            <person name="Allen A.E."/>
            <person name="Bidle K."/>
            <person name="Borodovsky M."/>
            <person name="Bowler C."/>
            <person name="Brownlee C."/>
            <person name="Cock J.M."/>
            <person name="Elias M."/>
            <person name="Gladyshev V.N."/>
            <person name="Groth M."/>
            <person name="Guda C."/>
            <person name="Hadaegh A."/>
            <person name="Iglesias-Rodriguez M.D."/>
            <person name="Jenkins J."/>
            <person name="Jones B.M."/>
            <person name="Lawson T."/>
            <person name="Leese F."/>
            <person name="Lindquist E."/>
            <person name="Lobanov A."/>
            <person name="Lomsadze A."/>
            <person name="Malik S.B."/>
            <person name="Marsh M.E."/>
            <person name="Mackinder L."/>
            <person name="Mock T."/>
            <person name="Mueller-Roeber B."/>
            <person name="Pagarete A."/>
            <person name="Parker M."/>
            <person name="Probert I."/>
            <person name="Quesneville H."/>
            <person name="Raines C."/>
            <person name="Rensing S.A."/>
            <person name="Riano-Pachon D.M."/>
            <person name="Richier S."/>
            <person name="Rokitta S."/>
            <person name="Shiraiwa Y."/>
            <person name="Soanes D.M."/>
            <person name="van der Giezen M."/>
            <person name="Wahlund T.M."/>
            <person name="Williams B."/>
            <person name="Wilson W."/>
            <person name="Wolfe G."/>
            <person name="Wurch L.L."/>
        </authorList>
    </citation>
    <scope>NUCLEOTIDE SEQUENCE</scope>
</reference>
<evidence type="ECO:0000313" key="3">
    <source>
        <dbReference type="Proteomes" id="UP000013827"/>
    </source>
</evidence>
<keyword evidence="1" id="KW-0472">Membrane</keyword>
<dbReference type="RefSeq" id="XP_005792403.1">
    <property type="nucleotide sequence ID" value="XM_005792346.1"/>
</dbReference>
<dbReference type="KEGG" id="ehx:EMIHUDRAFT_445559"/>
<evidence type="ECO:0000313" key="2">
    <source>
        <dbReference type="EnsemblProtists" id="EOD15570"/>
    </source>
</evidence>
<dbReference type="AlphaFoldDB" id="A0A0D3IWD5"/>
<reference evidence="2" key="2">
    <citation type="submission" date="2024-10" db="UniProtKB">
        <authorList>
            <consortium name="EnsemblProtists"/>
        </authorList>
    </citation>
    <scope>IDENTIFICATION</scope>
</reference>
<feature type="transmembrane region" description="Helical" evidence="1">
    <location>
        <begin position="6"/>
        <end position="22"/>
    </location>
</feature>
<dbReference type="EnsemblProtists" id="EOD15570">
    <property type="protein sequence ID" value="EOD15570"/>
    <property type="gene ID" value="EMIHUDRAFT_445559"/>
</dbReference>
<feature type="transmembrane region" description="Helical" evidence="1">
    <location>
        <begin position="87"/>
        <end position="108"/>
    </location>
</feature>
<dbReference type="KEGG" id="ehx:EMIHUDRAFT_439779"/>
<accession>A0A0D3IWD5</accession>
<organism evidence="2 3">
    <name type="scientific">Emiliania huxleyi (strain CCMP1516)</name>
    <dbReference type="NCBI Taxonomy" id="280463"/>
    <lineage>
        <taxon>Eukaryota</taxon>
        <taxon>Haptista</taxon>
        <taxon>Haptophyta</taxon>
        <taxon>Prymnesiophyceae</taxon>
        <taxon>Isochrysidales</taxon>
        <taxon>Noelaerhabdaceae</taxon>
        <taxon>Emiliania</taxon>
    </lineage>
</organism>
<evidence type="ECO:0000256" key="1">
    <source>
        <dbReference type="SAM" id="Phobius"/>
    </source>
</evidence>
<dbReference type="RefSeq" id="XP_005767999.1">
    <property type="nucleotide sequence ID" value="XM_005767942.1"/>
</dbReference>
<dbReference type="GeneID" id="17285245"/>
<keyword evidence="1" id="KW-0812">Transmembrane</keyword>
<dbReference type="Proteomes" id="UP000013827">
    <property type="component" value="Unassembled WGS sequence"/>
</dbReference>
<name>A0A0D3IWD5_EMIH1</name>
<proteinExistence type="predicted"/>
<dbReference type="GeneID" id="17261719"/>
<sequence length="163" mass="17942">MPHNAAYGIVAVQALFFLLGGIRDNFMEGKTVMPDEEYLQSWWHDTKLGDSENQSPRMTVICNGWGTFIGTIALLKIAVALTGGTTTLAKTLGAVFVVTNLWLCKVFLPMNALMEEHWTNKKNNPAMVNKGDVTPFCAMLVIESVCWLVSQGGLVDFGKIKMV</sequence>